<feature type="compositionally biased region" description="Basic and acidic residues" evidence="14">
    <location>
        <begin position="2161"/>
        <end position="2180"/>
    </location>
</feature>
<dbReference type="InterPro" id="IPR029787">
    <property type="entry name" value="Nucleotide_cyclase"/>
</dbReference>
<organism evidence="19 20">
    <name type="scientific">Monosiga brevicollis</name>
    <name type="common">Choanoflagellate</name>
    <dbReference type="NCBI Taxonomy" id="81824"/>
    <lineage>
        <taxon>Eukaryota</taxon>
        <taxon>Choanoflagellata</taxon>
        <taxon>Craspedida</taxon>
        <taxon>Salpingoecidae</taxon>
        <taxon>Monosiga</taxon>
    </lineage>
</organism>
<keyword evidence="3" id="KW-0808">Transferase</keyword>
<dbReference type="CDD" id="cd13999">
    <property type="entry name" value="STKc_MAP3K-like"/>
    <property type="match status" value="1"/>
</dbReference>
<evidence type="ECO:0000256" key="7">
    <source>
        <dbReference type="ARBA" id="ARBA00022989"/>
    </source>
</evidence>
<dbReference type="PROSITE" id="PS50011">
    <property type="entry name" value="PROTEIN_KINASE_DOM"/>
    <property type="match status" value="1"/>
</dbReference>
<dbReference type="STRING" id="81824.A9VB68"/>
<dbReference type="EC" id="4.6.1.2" evidence="2"/>
<dbReference type="InterPro" id="IPR017868">
    <property type="entry name" value="Filamin/ABP280_repeat-like"/>
</dbReference>
<dbReference type="FunFam" id="3.30.70.1230:FF:000066">
    <property type="entry name" value="Predicted protein"/>
    <property type="match status" value="1"/>
</dbReference>
<evidence type="ECO:0000256" key="8">
    <source>
        <dbReference type="ARBA" id="ARBA00023136"/>
    </source>
</evidence>
<feature type="domain" description="PLAT" evidence="17">
    <location>
        <begin position="2225"/>
        <end position="2261"/>
    </location>
</feature>
<dbReference type="FunFam" id="1.10.510.10:FF:002891">
    <property type="match status" value="1"/>
</dbReference>
<keyword evidence="15" id="KW-0732">Signal</keyword>
<gene>
    <name evidence="19" type="ORF">MONBRDRAFT_34366</name>
</gene>
<evidence type="ECO:0000256" key="1">
    <source>
        <dbReference type="ARBA" id="ARBA00004167"/>
    </source>
</evidence>
<dbReference type="InterPro" id="IPR050401">
    <property type="entry name" value="Cyclic_nucleotide_synthase"/>
</dbReference>
<dbReference type="GeneID" id="5895298"/>
<dbReference type="Gene3D" id="1.10.510.10">
    <property type="entry name" value="Transferase(Phosphotransferase) domain 1"/>
    <property type="match status" value="1"/>
</dbReference>
<evidence type="ECO:0000256" key="9">
    <source>
        <dbReference type="ARBA" id="ARBA00023239"/>
    </source>
</evidence>
<dbReference type="Pfam" id="PF00211">
    <property type="entry name" value="Guanylate_cyc"/>
    <property type="match status" value="1"/>
</dbReference>
<sequence>MVAASQRLPALLALLLVAAPLVANALNVASLTISTAYDRKLATTMAYVAQQLNINVTITKLSVSQMHQAADQLAVNGILFDMMVVDPAVYACLSTDNDVYAIASFDMPDVAGLIVSTKPMTSANLTASAGLRVGGASPFTLGGGLAHALTLNELGFNVFQDSKQVIFSQEDSKTLRFLDDGWIDLAFISRATWQGLSPAQQTNYFLFNSQATGSLASRISTDLYPTWVLAAIGTPTDEADEVATLLLSIDPLNNPAESSLQDFRSADSFANLHMTLRRVGIVDIDETTKLEYCVPMTTPRQGLFCPSDMSLRSSEDAVDVACTNLVCPAGASCICKPCTDRDNFAVSVNGHECDRYHTCAMVRQLDHITLVLDDRNSRLVASPQVSIYVIPFNTTSADFLYNAPMTYSQSGHVHSYVIELKRAGTILIVLESGITEKVESSPVIVTVHERLCDSEFATPGLNGECLCLPPMELNGLGECAPDGQHPTPKPVYRFAYYEPSGLFCISLEATCSYKQAAITRFTPTIEYLNRIMPPRFEMPIKLQLVAMTADELHQAIEDETVDFVFTEPAQFTCYEVQHGLVPLVTMQREVPTPDGDTDIQELAGAIVVRTNEAHMYQNYSNLVGKAVAMAGFIDLAGGMAQWWQLRENGVELLTDVAQVVISRSDEASLQLLLSNQVDAAFVTDGFLQRKYDANETQRSRVSVFRPLSGLVAGHQPYPRESSTPVFPEWIVAAIHNVDADVAKEVAQILLDQMHYEDSAIVGQLEGWQPGMSYEPVREVLYHLGYIFMNTSTHDFVCPRVGDPYEDIHCPTGTYKRAASQMQADCIFRCPTGMSCYCKPCAVADAQEVSPVRVYTADGRRLTTAELEALDLHDTCTEMDVCASVEQQGYIQFQIEDHFYAKDGLVTIRATVHDTLAGDTEDTNRFSVGVHQGNGFYLINISAHYVGAQLVEIARNGVDLAQSPFLISVKRRTCLEDLREADDEGECVCSSIADDVNGTCVLKGIFQSTRTEFVIGATSITDKAGVQTLYAPRVAYLNEVGTKYAPPLTFTVDFIWVDPAIFTCFEVQYDYKPLLTLKTEHLGQGYDHFAGQIIVRANDMSITSVYNLTDKIVAAESLMVLGSGQSQWTMLMNSGFELMSSTREIIITGNEMDTITYVLQGFADAGFVRSLTLAKLDQLGDVDASLFRVLSAPLESDRPSAEYPVPVSTRLYPEWLLATAPGIDENLRNELVLALLDLEPTSLEARSGLYHSFEMAQSYSPVRDVMRDLGYIVRNNDGTYSCPDRTTTFQTIRCTDGFYRKTSAEIDTGCAQAGISCPAGKTCVCKPCRKADPVEIIPIIADTEEGEVKDIELDSASRINCERMTTCITAVQRQPIGFHVYDNLYAERGDVAVTYILHDRRSTEEADTFGDSSLASVSADIREPGHYFFQLSSAARGSHVMEVFINGEQAPNSPLILAIGERTCTATNTEADETGLCVCTSTSTSVGGSCFDTNYLIISIAVPVALLLVILITAFVRYQQKKADALWTIDRSELFFDDPPEVLGRGTFGLVLKGTYRGSAVAVKRTMPANFFAGDADSLFARSSRTSAATRTMMGSRSASANTLGSMRSDDPLKSRASNAFSKSLLNRINSDNEEDTDAKSKRTQGSMAGMGQGGLMTRMGAGILGKTFGVQRRRAAMRKEFITEMRLLSKLRHPNIVTVMGAVTEKGQEPLLILEHMEHGSLYSLLRNPQMELDAELTLPIVKDIVSGMLFLHTSREPIVHCDLKAMNVLCDSNLRAKISDFGLTAKTQCGGIGTPYWMAPELLRGEVCTTASDVYAFGVTVWETVARTDPYDGLDMIPTLREIAHPHKSKKPLRPTIPKDCSQDLSELMQSCWKENPLQRPTFEEIDTKLRSLQVRNVGMNMMQAHIDKKRQGNVLQDVFPPHIAAALAEGRRVEPEHHECVTIFFSDIVGFTDISGSLAPEKVSDMLDRLYTQFDSLCEMHDIFKVETIGDAFMCCSNLVKTQDDHAARLARFALDAIEAAAATMIDEDDPDRGTIKIRVGLHSGPVVANVVGSRNPRFCLFGDTVNVASRMESNSEKGRVHLSKPAADLVKEQDANLNLVSRGKVTIKGKGQMHTYWLLPDGVTLEEETRIKRTVSFVDEVADAVAVDMDAISVIDEASRRASEASRRASEASRRASEVPGGPGGPRRGSGYVFYSEDDYTTPTGPGSPKAPSTASSAINSATGSVSVHMGDDNFGGASNASLLTEIAGENNGTSSHV</sequence>
<dbReference type="PRINTS" id="PR00109">
    <property type="entry name" value="TYRKINASE"/>
</dbReference>
<keyword evidence="5 13" id="KW-0547">Nucleotide-binding</keyword>
<feature type="compositionally biased region" description="Polar residues" evidence="14">
    <location>
        <begin position="2204"/>
        <end position="2221"/>
    </location>
</feature>
<keyword evidence="9" id="KW-0456">Lyase</keyword>
<evidence type="ECO:0000256" key="10">
    <source>
        <dbReference type="ARBA" id="ARBA00023293"/>
    </source>
</evidence>
<keyword evidence="3" id="KW-0723">Serine/threonine-protein kinase</keyword>
<feature type="domain" description="Guanylate cyclase" evidence="18">
    <location>
        <begin position="1944"/>
        <end position="2075"/>
    </location>
</feature>
<dbReference type="SUPFAM" id="SSF55073">
    <property type="entry name" value="Nucleotide cyclase"/>
    <property type="match status" value="1"/>
</dbReference>
<dbReference type="Proteomes" id="UP000001357">
    <property type="component" value="Unassembled WGS sequence"/>
</dbReference>
<keyword evidence="3" id="KW-0418">Kinase</keyword>
<dbReference type="Pfam" id="PF07714">
    <property type="entry name" value="PK_Tyr_Ser-Thr"/>
    <property type="match status" value="1"/>
</dbReference>
<dbReference type="GO" id="GO:0001653">
    <property type="term" value="F:peptide receptor activity"/>
    <property type="evidence" value="ECO:0000318"/>
    <property type="project" value="GO_Central"/>
</dbReference>
<dbReference type="InParanoid" id="A9VB68"/>
<dbReference type="Gene3D" id="3.30.70.1230">
    <property type="entry name" value="Nucleotide cyclase"/>
    <property type="match status" value="1"/>
</dbReference>
<dbReference type="EMBL" id="CH991576">
    <property type="protein sequence ID" value="EDQ85134.1"/>
    <property type="molecule type" value="Genomic_DNA"/>
</dbReference>
<keyword evidence="10" id="KW-0141">cGMP biosynthesis</keyword>
<dbReference type="InterPro" id="IPR000719">
    <property type="entry name" value="Prot_kinase_dom"/>
</dbReference>
<dbReference type="GO" id="GO:0006182">
    <property type="term" value="P:cGMP biosynthetic process"/>
    <property type="evidence" value="ECO:0000318"/>
    <property type="project" value="GO_Central"/>
</dbReference>
<dbReference type="eggNOG" id="KOG1023">
    <property type="taxonomic scope" value="Eukaryota"/>
</dbReference>
<evidence type="ECO:0000256" key="4">
    <source>
        <dbReference type="ARBA" id="ARBA00022692"/>
    </source>
</evidence>
<comment type="subcellular location">
    <subcellularLocation>
        <location evidence="1">Membrane</location>
        <topology evidence="1">Single-pass membrane protein</topology>
    </subcellularLocation>
</comment>
<feature type="region of interest" description="Disordered" evidence="14">
    <location>
        <begin position="2161"/>
        <end position="2221"/>
    </location>
</feature>
<dbReference type="InterPro" id="IPR001054">
    <property type="entry name" value="A/G_cyclase"/>
</dbReference>
<keyword evidence="4" id="KW-0812">Transmembrane</keyword>
<protein>
    <recommendedName>
        <fullName evidence="2">guanylate cyclase</fullName>
        <ecNumber evidence="2">4.6.1.2</ecNumber>
    </recommendedName>
</protein>
<dbReference type="GO" id="GO:0004674">
    <property type="term" value="F:protein serine/threonine kinase activity"/>
    <property type="evidence" value="ECO:0007669"/>
    <property type="project" value="UniProtKB-KW"/>
</dbReference>
<dbReference type="GO" id="GO:0035556">
    <property type="term" value="P:intracellular signal transduction"/>
    <property type="evidence" value="ECO:0007669"/>
    <property type="project" value="InterPro"/>
</dbReference>
<evidence type="ECO:0000256" key="13">
    <source>
        <dbReference type="PROSITE-ProRule" id="PRU10141"/>
    </source>
</evidence>
<feature type="repeat" description="Filamin" evidence="11">
    <location>
        <begin position="1424"/>
        <end position="1458"/>
    </location>
</feature>
<dbReference type="KEGG" id="mbr:MONBRDRAFT_34366"/>
<proteinExistence type="predicted"/>
<dbReference type="InterPro" id="IPR017441">
    <property type="entry name" value="Protein_kinase_ATP_BS"/>
</dbReference>
<keyword evidence="20" id="KW-1185">Reference proteome</keyword>
<dbReference type="PROSITE" id="PS00108">
    <property type="entry name" value="PROTEIN_KINASE_ST"/>
    <property type="match status" value="1"/>
</dbReference>
<dbReference type="CDD" id="cd07302">
    <property type="entry name" value="CHD"/>
    <property type="match status" value="1"/>
</dbReference>
<feature type="signal peptide" evidence="15">
    <location>
        <begin position="1"/>
        <end position="25"/>
    </location>
</feature>
<dbReference type="SMART" id="SM00044">
    <property type="entry name" value="CYCc"/>
    <property type="match status" value="1"/>
</dbReference>
<dbReference type="InterPro" id="IPR011009">
    <property type="entry name" value="Kinase-like_dom_sf"/>
</dbReference>
<dbReference type="GO" id="GO:0005524">
    <property type="term" value="F:ATP binding"/>
    <property type="evidence" value="ECO:0007669"/>
    <property type="project" value="UniProtKB-UniRule"/>
</dbReference>
<feature type="chain" id="PRO_5002742933" description="guanylate cyclase" evidence="15">
    <location>
        <begin position="26"/>
        <end position="2261"/>
    </location>
</feature>
<comment type="caution">
    <text evidence="12">Lacks conserved residue(s) required for the propagation of feature annotation.</text>
</comment>
<dbReference type="InterPro" id="IPR001245">
    <property type="entry name" value="Ser-Thr/Tyr_kinase_cat_dom"/>
</dbReference>
<evidence type="ECO:0000256" key="14">
    <source>
        <dbReference type="SAM" id="MobiDB-lite"/>
    </source>
</evidence>
<dbReference type="SMART" id="SM00220">
    <property type="entry name" value="S_TKc"/>
    <property type="match status" value="1"/>
</dbReference>
<dbReference type="InterPro" id="IPR008271">
    <property type="entry name" value="Ser/Thr_kinase_AS"/>
</dbReference>
<feature type="compositionally biased region" description="Polar residues" evidence="14">
    <location>
        <begin position="1615"/>
        <end position="1629"/>
    </location>
</feature>
<evidence type="ECO:0000256" key="11">
    <source>
        <dbReference type="PROSITE-ProRule" id="PRU00087"/>
    </source>
</evidence>
<evidence type="ECO:0000259" key="16">
    <source>
        <dbReference type="PROSITE" id="PS50011"/>
    </source>
</evidence>
<dbReference type="InterPro" id="IPR001024">
    <property type="entry name" value="PLAT/LH2_dom"/>
</dbReference>
<dbReference type="GO" id="GO:0007168">
    <property type="term" value="P:receptor guanylyl cyclase signaling pathway"/>
    <property type="evidence" value="ECO:0000318"/>
    <property type="project" value="GO_Central"/>
</dbReference>
<dbReference type="PROSITE" id="PS50095">
    <property type="entry name" value="PLAT"/>
    <property type="match status" value="1"/>
</dbReference>
<reference evidence="19 20" key="1">
    <citation type="journal article" date="2008" name="Nature">
        <title>The genome of the choanoflagellate Monosiga brevicollis and the origin of metazoans.</title>
        <authorList>
            <consortium name="JGI Sequencing"/>
            <person name="King N."/>
            <person name="Westbrook M.J."/>
            <person name="Young S.L."/>
            <person name="Kuo A."/>
            <person name="Abedin M."/>
            <person name="Chapman J."/>
            <person name="Fairclough S."/>
            <person name="Hellsten U."/>
            <person name="Isogai Y."/>
            <person name="Letunic I."/>
            <person name="Marr M."/>
            <person name="Pincus D."/>
            <person name="Putnam N."/>
            <person name="Rokas A."/>
            <person name="Wright K.J."/>
            <person name="Zuzow R."/>
            <person name="Dirks W."/>
            <person name="Good M."/>
            <person name="Goodstein D."/>
            <person name="Lemons D."/>
            <person name="Li W."/>
            <person name="Lyons J.B."/>
            <person name="Morris A."/>
            <person name="Nichols S."/>
            <person name="Richter D.J."/>
            <person name="Salamov A."/>
            <person name="Bork P."/>
            <person name="Lim W.A."/>
            <person name="Manning G."/>
            <person name="Miller W.T."/>
            <person name="McGinnis W."/>
            <person name="Shapiro H."/>
            <person name="Tjian R."/>
            <person name="Grigoriev I.V."/>
            <person name="Rokhsar D."/>
        </authorList>
    </citation>
    <scope>NUCLEOTIDE SEQUENCE [LARGE SCALE GENOMIC DNA]</scope>
    <source>
        <strain evidence="20">MX1 / ATCC 50154</strain>
    </source>
</reference>
<feature type="binding site" evidence="13">
    <location>
        <position position="1563"/>
    </location>
    <ligand>
        <name>ATP</name>
        <dbReference type="ChEBI" id="CHEBI:30616"/>
    </ligand>
</feature>
<dbReference type="PROSITE" id="PS50194">
    <property type="entry name" value="FILAMIN_REPEAT"/>
    <property type="match status" value="1"/>
</dbReference>
<evidence type="ECO:0000256" key="5">
    <source>
        <dbReference type="ARBA" id="ARBA00022741"/>
    </source>
</evidence>
<dbReference type="PANTHER" id="PTHR11920:SF335">
    <property type="entry name" value="GUANYLATE CYCLASE"/>
    <property type="match status" value="1"/>
</dbReference>
<name>A9VB68_MONBE</name>
<evidence type="ECO:0000259" key="17">
    <source>
        <dbReference type="PROSITE" id="PS50095"/>
    </source>
</evidence>
<dbReference type="PROSITE" id="PS00107">
    <property type="entry name" value="PROTEIN_KINASE_ATP"/>
    <property type="match status" value="1"/>
</dbReference>
<keyword evidence="7" id="KW-1133">Transmembrane helix</keyword>
<feature type="domain" description="Protein kinase" evidence="16">
    <location>
        <begin position="1536"/>
        <end position="1891"/>
    </location>
</feature>
<feature type="region of interest" description="Disordered" evidence="14">
    <location>
        <begin position="1589"/>
        <end position="1651"/>
    </location>
</feature>
<keyword evidence="8" id="KW-0472">Membrane</keyword>
<evidence type="ECO:0000313" key="20">
    <source>
        <dbReference type="Proteomes" id="UP000001357"/>
    </source>
</evidence>
<dbReference type="RefSeq" id="XP_001749959.1">
    <property type="nucleotide sequence ID" value="XM_001749907.1"/>
</dbReference>
<dbReference type="PANTHER" id="PTHR11920">
    <property type="entry name" value="GUANYLYL CYCLASE"/>
    <property type="match status" value="1"/>
</dbReference>
<evidence type="ECO:0000259" key="18">
    <source>
        <dbReference type="PROSITE" id="PS50125"/>
    </source>
</evidence>
<evidence type="ECO:0000256" key="6">
    <source>
        <dbReference type="ARBA" id="ARBA00022840"/>
    </source>
</evidence>
<dbReference type="Pfam" id="PF12974">
    <property type="entry name" value="Phosphonate-bd"/>
    <property type="match status" value="2"/>
</dbReference>
<dbReference type="GO" id="GO:0005886">
    <property type="term" value="C:plasma membrane"/>
    <property type="evidence" value="ECO:0000318"/>
    <property type="project" value="GO_Central"/>
</dbReference>
<dbReference type="Gene3D" id="3.40.190.10">
    <property type="entry name" value="Periplasmic binding protein-like II"/>
    <property type="match status" value="1"/>
</dbReference>
<dbReference type="GO" id="GO:0004383">
    <property type="term" value="F:guanylate cyclase activity"/>
    <property type="evidence" value="ECO:0000318"/>
    <property type="project" value="GO_Central"/>
</dbReference>
<evidence type="ECO:0000256" key="12">
    <source>
        <dbReference type="PROSITE-ProRule" id="PRU00152"/>
    </source>
</evidence>
<evidence type="ECO:0000256" key="3">
    <source>
        <dbReference type="ARBA" id="ARBA00022527"/>
    </source>
</evidence>
<dbReference type="SUPFAM" id="SSF56112">
    <property type="entry name" value="Protein kinase-like (PK-like)"/>
    <property type="match status" value="1"/>
</dbReference>
<feature type="compositionally biased region" description="Polar residues" evidence="14">
    <location>
        <begin position="1592"/>
        <end position="1605"/>
    </location>
</feature>
<dbReference type="PROSITE" id="PS50125">
    <property type="entry name" value="GUANYLATE_CYCLASE_2"/>
    <property type="match status" value="1"/>
</dbReference>
<accession>A9VB68</accession>
<dbReference type="SUPFAM" id="SSF53850">
    <property type="entry name" value="Periplasmic binding protein-like II"/>
    <property type="match status" value="2"/>
</dbReference>
<evidence type="ECO:0000256" key="2">
    <source>
        <dbReference type="ARBA" id="ARBA00012202"/>
    </source>
</evidence>
<evidence type="ECO:0000313" key="19">
    <source>
        <dbReference type="EMBL" id="EDQ85134.1"/>
    </source>
</evidence>
<keyword evidence="6 13" id="KW-0067">ATP-binding</keyword>
<evidence type="ECO:0000256" key="15">
    <source>
        <dbReference type="SAM" id="SignalP"/>
    </source>
</evidence>